<dbReference type="Proteomes" id="UP000596660">
    <property type="component" value="Unplaced"/>
</dbReference>
<dbReference type="AlphaFoldDB" id="A0A803L1F8"/>
<dbReference type="Pfam" id="PF09425">
    <property type="entry name" value="Jas_motif"/>
    <property type="match status" value="1"/>
</dbReference>
<evidence type="ECO:0000313" key="3">
    <source>
        <dbReference type="Proteomes" id="UP000596660"/>
    </source>
</evidence>
<dbReference type="Gramene" id="AUR62005696-RA">
    <property type="protein sequence ID" value="AUR62005696-RA:cds"/>
    <property type="gene ID" value="AUR62005696"/>
</dbReference>
<accession>A0A803L1F8</accession>
<protein>
    <submittedName>
        <fullName evidence="2">Uncharacterized protein</fullName>
    </submittedName>
</protein>
<name>A0A803L1F8_CHEQI</name>
<dbReference type="EnsemblPlants" id="AUR62005696-RA">
    <property type="protein sequence ID" value="AUR62005696-RA:cds"/>
    <property type="gene ID" value="AUR62005696"/>
</dbReference>
<reference evidence="2" key="2">
    <citation type="submission" date="2021-03" db="UniProtKB">
        <authorList>
            <consortium name="EnsemblPlants"/>
        </authorList>
    </citation>
    <scope>IDENTIFICATION</scope>
</reference>
<proteinExistence type="predicted"/>
<dbReference type="InterPro" id="IPR018467">
    <property type="entry name" value="CCT_CS"/>
</dbReference>
<sequence>SLPHPPQPRHRLDRRESFRGIAKINPEIVKNVIASKYGAPAAADNNPKSVSLPGTPRLGFSQLPAEHVMKLAMEKYGKVLDDSSLKTPKISTNTENIQLIQGSLSDDGDDADMPIKRKKSLQRFFEKRKERYFLTSFIILILCTFVDGLVAS</sequence>
<keyword evidence="1" id="KW-0812">Transmembrane</keyword>
<organism evidence="2 3">
    <name type="scientific">Chenopodium quinoa</name>
    <name type="common">Quinoa</name>
    <dbReference type="NCBI Taxonomy" id="63459"/>
    <lineage>
        <taxon>Eukaryota</taxon>
        <taxon>Viridiplantae</taxon>
        <taxon>Streptophyta</taxon>
        <taxon>Embryophyta</taxon>
        <taxon>Tracheophyta</taxon>
        <taxon>Spermatophyta</taxon>
        <taxon>Magnoliopsida</taxon>
        <taxon>eudicotyledons</taxon>
        <taxon>Gunneridae</taxon>
        <taxon>Pentapetalae</taxon>
        <taxon>Caryophyllales</taxon>
        <taxon>Chenopodiaceae</taxon>
        <taxon>Chenopodioideae</taxon>
        <taxon>Atripliceae</taxon>
        <taxon>Chenopodium</taxon>
    </lineage>
</organism>
<keyword evidence="1" id="KW-1133">Transmembrane helix</keyword>
<evidence type="ECO:0000313" key="2">
    <source>
        <dbReference type="EnsemblPlants" id="AUR62005696-RA:cds"/>
    </source>
</evidence>
<keyword evidence="1" id="KW-0472">Membrane</keyword>
<keyword evidence="3" id="KW-1185">Reference proteome</keyword>
<dbReference type="SMR" id="A0A803L1F8"/>
<evidence type="ECO:0000256" key="1">
    <source>
        <dbReference type="SAM" id="Phobius"/>
    </source>
</evidence>
<reference evidence="2" key="1">
    <citation type="journal article" date="2017" name="Nature">
        <title>The genome of Chenopodium quinoa.</title>
        <authorList>
            <person name="Jarvis D.E."/>
            <person name="Ho Y.S."/>
            <person name="Lightfoot D.J."/>
            <person name="Schmoeckel S.M."/>
            <person name="Li B."/>
            <person name="Borm T.J.A."/>
            <person name="Ohyanagi H."/>
            <person name="Mineta K."/>
            <person name="Michell C.T."/>
            <person name="Saber N."/>
            <person name="Kharbatia N.M."/>
            <person name="Rupper R.R."/>
            <person name="Sharp A.R."/>
            <person name="Dally N."/>
            <person name="Boughton B.A."/>
            <person name="Woo Y.H."/>
            <person name="Gao G."/>
            <person name="Schijlen E.G.W.M."/>
            <person name="Guo X."/>
            <person name="Momin A.A."/>
            <person name="Negrao S."/>
            <person name="Al-Babili S."/>
            <person name="Gehring C."/>
            <person name="Roessner U."/>
            <person name="Jung C."/>
            <person name="Murphy K."/>
            <person name="Arold S.T."/>
            <person name="Gojobori T."/>
            <person name="van der Linden C.G."/>
            <person name="van Loo E.N."/>
            <person name="Jellen E.N."/>
            <person name="Maughan P.J."/>
            <person name="Tester M."/>
        </authorList>
    </citation>
    <scope>NUCLEOTIDE SEQUENCE [LARGE SCALE GENOMIC DNA]</scope>
    <source>
        <strain evidence="2">cv. PI 614886</strain>
    </source>
</reference>
<feature type="transmembrane region" description="Helical" evidence="1">
    <location>
        <begin position="132"/>
        <end position="151"/>
    </location>
</feature>